<keyword evidence="1" id="KW-1133">Transmembrane helix</keyword>
<keyword evidence="1" id="KW-0812">Transmembrane</keyword>
<sequence length="193" mass="21773">MDYISPTLGLDLGLTKHLPLDRSSRCTAFANLLFSFFFLSPSSLKCFYSRHLSSLYSCPRLVSSRLALRYPFCFSFLSFFFPPIIAWTCTACLLACLPACLLACLPACCSLPVVTKRFPSLFTLRSSLFAPRERGGEVRRGPPFLEMILRERERLFAKFFACLLACLPERGTATDSNNRSIDFLLLLLLVLVK</sequence>
<dbReference type="Proteomes" id="UP000245942">
    <property type="component" value="Unassembled WGS sequence"/>
</dbReference>
<gene>
    <name evidence="2" type="ORF">BCV69DRAFT_199821</name>
</gene>
<keyword evidence="1" id="KW-0472">Membrane</keyword>
<protein>
    <recommendedName>
        <fullName evidence="4">Transmembrane protein</fullName>
    </recommendedName>
</protein>
<proteinExistence type="predicted"/>
<evidence type="ECO:0000313" key="3">
    <source>
        <dbReference type="Proteomes" id="UP000245942"/>
    </source>
</evidence>
<name>A0A316U7K1_9BASI</name>
<dbReference type="EMBL" id="KZ819327">
    <property type="protein sequence ID" value="PWN20808.1"/>
    <property type="molecule type" value="Genomic_DNA"/>
</dbReference>
<feature type="transmembrane region" description="Helical" evidence="1">
    <location>
        <begin position="68"/>
        <end position="85"/>
    </location>
</feature>
<dbReference type="AlphaFoldDB" id="A0A316U7K1"/>
<keyword evidence="3" id="KW-1185">Reference proteome</keyword>
<accession>A0A316U7K1</accession>
<evidence type="ECO:0000256" key="1">
    <source>
        <dbReference type="SAM" id="Phobius"/>
    </source>
</evidence>
<organism evidence="2 3">
    <name type="scientific">Pseudomicrostroma glucosiphilum</name>
    <dbReference type="NCBI Taxonomy" id="1684307"/>
    <lineage>
        <taxon>Eukaryota</taxon>
        <taxon>Fungi</taxon>
        <taxon>Dikarya</taxon>
        <taxon>Basidiomycota</taxon>
        <taxon>Ustilaginomycotina</taxon>
        <taxon>Exobasidiomycetes</taxon>
        <taxon>Microstromatales</taxon>
        <taxon>Microstromatales incertae sedis</taxon>
        <taxon>Pseudomicrostroma</taxon>
    </lineage>
</organism>
<reference evidence="2 3" key="1">
    <citation type="journal article" date="2018" name="Mol. Biol. Evol.">
        <title>Broad Genomic Sampling Reveals a Smut Pathogenic Ancestry of the Fungal Clade Ustilaginomycotina.</title>
        <authorList>
            <person name="Kijpornyongpan T."/>
            <person name="Mondo S.J."/>
            <person name="Barry K."/>
            <person name="Sandor L."/>
            <person name="Lee J."/>
            <person name="Lipzen A."/>
            <person name="Pangilinan J."/>
            <person name="LaButti K."/>
            <person name="Hainaut M."/>
            <person name="Henrissat B."/>
            <person name="Grigoriev I.V."/>
            <person name="Spatafora J.W."/>
            <person name="Aime M.C."/>
        </authorList>
    </citation>
    <scope>NUCLEOTIDE SEQUENCE [LARGE SCALE GENOMIC DNA]</scope>
    <source>
        <strain evidence="2 3">MCA 4718</strain>
    </source>
</reference>
<dbReference type="RefSeq" id="XP_025347968.1">
    <property type="nucleotide sequence ID" value="XM_025489671.1"/>
</dbReference>
<evidence type="ECO:0008006" key="4">
    <source>
        <dbReference type="Google" id="ProtNLM"/>
    </source>
</evidence>
<dbReference type="GeneID" id="37011405"/>
<evidence type="ECO:0000313" key="2">
    <source>
        <dbReference type="EMBL" id="PWN20808.1"/>
    </source>
</evidence>
<feature type="transmembrane region" description="Helical" evidence="1">
    <location>
        <begin position="91"/>
        <end position="115"/>
    </location>
</feature>